<keyword evidence="4" id="KW-1185">Reference proteome</keyword>
<proteinExistence type="predicted"/>
<dbReference type="HOGENOM" id="CLU_1298307_0_0_7"/>
<dbReference type="InterPro" id="IPR036280">
    <property type="entry name" value="Multihaem_cyt_sf"/>
</dbReference>
<accession>B9M5A4</accession>
<dbReference type="InterPro" id="IPR010177">
    <property type="entry name" value="Paired_CXXCH_1"/>
</dbReference>
<dbReference type="KEGG" id="geo:Geob_1500"/>
<dbReference type="Pfam" id="PF09699">
    <property type="entry name" value="Paired_CXXCH_1"/>
    <property type="match status" value="1"/>
</dbReference>
<evidence type="ECO:0000313" key="4">
    <source>
        <dbReference type="Proteomes" id="UP000007721"/>
    </source>
</evidence>
<protein>
    <submittedName>
        <fullName evidence="3">Cytochrome c, 3 heme-binding sites</fullName>
    </submittedName>
</protein>
<dbReference type="RefSeq" id="WP_012646588.1">
    <property type="nucleotide sequence ID" value="NC_011979.1"/>
</dbReference>
<reference evidence="3 4" key="1">
    <citation type="submission" date="2009-01" db="EMBL/GenBank/DDBJ databases">
        <title>Complete sequence of Geobacter sp. FRC-32.</title>
        <authorList>
            <consortium name="US DOE Joint Genome Institute"/>
            <person name="Lucas S."/>
            <person name="Copeland A."/>
            <person name="Lapidus A."/>
            <person name="Glavina del Rio T."/>
            <person name="Dalin E."/>
            <person name="Tice H."/>
            <person name="Bruce D."/>
            <person name="Goodwin L."/>
            <person name="Pitluck S."/>
            <person name="Saunders E."/>
            <person name="Brettin T."/>
            <person name="Detter J.C."/>
            <person name="Han C."/>
            <person name="Larimer F."/>
            <person name="Land M."/>
            <person name="Hauser L."/>
            <person name="Kyrpides N."/>
            <person name="Ovchinnikova G."/>
            <person name="Kostka J."/>
            <person name="Richardson P."/>
        </authorList>
    </citation>
    <scope>NUCLEOTIDE SEQUENCE [LARGE SCALE GENOMIC DNA]</scope>
    <source>
        <strain evidence="4">DSM 22248 / JCM 15807 / FRC-32</strain>
    </source>
</reference>
<feature type="chain" id="PRO_5002886527" evidence="1">
    <location>
        <begin position="28"/>
        <end position="193"/>
    </location>
</feature>
<dbReference type="AlphaFoldDB" id="B9M5A4"/>
<dbReference type="STRING" id="316067.Geob_1500"/>
<gene>
    <name evidence="3" type="ordered locus">Geob_1500</name>
</gene>
<evidence type="ECO:0000313" key="3">
    <source>
        <dbReference type="EMBL" id="ACM19859.1"/>
    </source>
</evidence>
<dbReference type="Proteomes" id="UP000007721">
    <property type="component" value="Chromosome"/>
</dbReference>
<dbReference type="OrthoDB" id="9783112at2"/>
<keyword evidence="1" id="KW-0732">Signal</keyword>
<organism evidence="3 4">
    <name type="scientific">Geotalea daltonii (strain DSM 22248 / JCM 15807 / FRC-32)</name>
    <name type="common">Geobacter daltonii</name>
    <dbReference type="NCBI Taxonomy" id="316067"/>
    <lineage>
        <taxon>Bacteria</taxon>
        <taxon>Pseudomonadati</taxon>
        <taxon>Thermodesulfobacteriota</taxon>
        <taxon>Desulfuromonadia</taxon>
        <taxon>Geobacterales</taxon>
        <taxon>Geobacteraceae</taxon>
        <taxon>Geotalea</taxon>
    </lineage>
</organism>
<name>B9M5A4_GEODF</name>
<feature type="signal peptide" evidence="1">
    <location>
        <begin position="1"/>
        <end position="27"/>
    </location>
</feature>
<evidence type="ECO:0000259" key="2">
    <source>
        <dbReference type="Pfam" id="PF09699"/>
    </source>
</evidence>
<evidence type="ECO:0000256" key="1">
    <source>
        <dbReference type="SAM" id="SignalP"/>
    </source>
</evidence>
<feature type="domain" description="Doubled CXXCH motif" evidence="2">
    <location>
        <begin position="162"/>
        <end position="191"/>
    </location>
</feature>
<sequence length="193" mass="21086">MLNINIIWGTKKTMAAVLFACAMIANSIDVSASTGEPCTFVKQLEDPVEDYNFRGRINAVKKASTSQYGEFFADKPFTVVKDGETFEVDSFSFDCLSCHDGSTSPAHDISYKNAANSGTFSGDGLRSHPIGTHYGSAAYINEQLRRLENIDPNMVLVDGRVGCLTCHDPLNRNAPHLVASNDRSNLCLTCHIK</sequence>
<dbReference type="SUPFAM" id="SSF48695">
    <property type="entry name" value="Multiheme cytochromes"/>
    <property type="match status" value="1"/>
</dbReference>
<dbReference type="EMBL" id="CP001390">
    <property type="protein sequence ID" value="ACM19859.1"/>
    <property type="molecule type" value="Genomic_DNA"/>
</dbReference>